<reference evidence="10 11" key="1">
    <citation type="submission" date="2019-02" db="EMBL/GenBank/DDBJ databases">
        <title>Genomic Encyclopedia of Type Strains, Phase IV (KMG-IV): sequencing the most valuable type-strain genomes for metagenomic binning, comparative biology and taxonomic classification.</title>
        <authorList>
            <person name="Goeker M."/>
        </authorList>
    </citation>
    <scope>NUCLEOTIDE SEQUENCE [LARGE SCALE GENOMIC DNA]</scope>
    <source>
        <strain evidence="10 11">DSM 45622</strain>
    </source>
</reference>
<dbReference type="GO" id="GO:0005886">
    <property type="term" value="C:plasma membrane"/>
    <property type="evidence" value="ECO:0007669"/>
    <property type="project" value="UniProtKB-SubCell"/>
</dbReference>
<proteinExistence type="inferred from homology"/>
<dbReference type="Proteomes" id="UP000293638">
    <property type="component" value="Unassembled WGS sequence"/>
</dbReference>
<feature type="domain" description="ABC3 transporter permease C-terminal" evidence="8">
    <location>
        <begin position="274"/>
        <end position="387"/>
    </location>
</feature>
<keyword evidence="5 7" id="KW-0472">Membrane</keyword>
<keyword evidence="11" id="KW-1185">Reference proteome</keyword>
<dbReference type="EMBL" id="SGXD01000006">
    <property type="protein sequence ID" value="RZS79484.1"/>
    <property type="molecule type" value="Genomic_DNA"/>
</dbReference>
<accession>A0A4Q7NAG6</accession>
<feature type="transmembrane region" description="Helical" evidence="7">
    <location>
        <begin position="315"/>
        <end position="335"/>
    </location>
</feature>
<evidence type="ECO:0000259" key="8">
    <source>
        <dbReference type="Pfam" id="PF02687"/>
    </source>
</evidence>
<feature type="transmembrane region" description="Helical" evidence="7">
    <location>
        <begin position="264"/>
        <end position="294"/>
    </location>
</feature>
<dbReference type="InterPro" id="IPR003838">
    <property type="entry name" value="ABC3_permease_C"/>
</dbReference>
<evidence type="ECO:0000313" key="11">
    <source>
        <dbReference type="Proteomes" id="UP000293638"/>
    </source>
</evidence>
<evidence type="ECO:0000256" key="3">
    <source>
        <dbReference type="ARBA" id="ARBA00022692"/>
    </source>
</evidence>
<evidence type="ECO:0000259" key="9">
    <source>
        <dbReference type="Pfam" id="PF12704"/>
    </source>
</evidence>
<dbReference type="Pfam" id="PF12704">
    <property type="entry name" value="MacB_PCD"/>
    <property type="match status" value="1"/>
</dbReference>
<dbReference type="InterPro" id="IPR050250">
    <property type="entry name" value="Macrolide_Exporter_MacB"/>
</dbReference>
<protein>
    <submittedName>
        <fullName evidence="10">Putative ABC transport system permease protein</fullName>
    </submittedName>
</protein>
<sequence>MTWVEALRVAVDALRANRLRSALTMVGVVVGVAAVVLLVAIGSGARQTVETQVEGLGSNLLLVVPGRFQFGAVPTVSRLKLDDVDLLARVVGDRRAVAVTVTSGEDVRAGSLDAFATVSGTNENVPFVFAEPLRLGTYLTAADVQTRRRVAVLGDAIADQLFPGRDPVGRFVTIGGVRFRVIGVLARQGSAFGVSRDNEVHVPVTAAQRLFGVQRIDALAVKAPRASDVDRLQPQLVAALEQKYTGEEFSAVTQSQILGTVGTILGLLTLVLSAIAGISLVVGGVGVSNIMLVSVRERTREIGLRRALGARERDVLAQFLAEAVLLTVVGGLLGIGTGVSGALLADWLTPLPAVISWWSPVLAFAVSVAVGLVFGVAPARRAARLDPVVALRTE</sequence>
<evidence type="ECO:0000256" key="2">
    <source>
        <dbReference type="ARBA" id="ARBA00022475"/>
    </source>
</evidence>
<organism evidence="10 11">
    <name type="scientific">Motilibacter rhizosphaerae</name>
    <dbReference type="NCBI Taxonomy" id="598652"/>
    <lineage>
        <taxon>Bacteria</taxon>
        <taxon>Bacillati</taxon>
        <taxon>Actinomycetota</taxon>
        <taxon>Actinomycetes</taxon>
        <taxon>Motilibacterales</taxon>
        <taxon>Motilibacteraceae</taxon>
        <taxon>Motilibacter</taxon>
    </lineage>
</organism>
<dbReference type="PANTHER" id="PTHR30572">
    <property type="entry name" value="MEMBRANE COMPONENT OF TRANSPORTER-RELATED"/>
    <property type="match status" value="1"/>
</dbReference>
<keyword evidence="3 7" id="KW-0812">Transmembrane</keyword>
<dbReference type="GO" id="GO:0022857">
    <property type="term" value="F:transmembrane transporter activity"/>
    <property type="evidence" value="ECO:0007669"/>
    <property type="project" value="TreeGrafter"/>
</dbReference>
<name>A0A4Q7NAG6_9ACTN</name>
<keyword evidence="4 7" id="KW-1133">Transmembrane helix</keyword>
<evidence type="ECO:0000256" key="1">
    <source>
        <dbReference type="ARBA" id="ARBA00004651"/>
    </source>
</evidence>
<dbReference type="InterPro" id="IPR025857">
    <property type="entry name" value="MacB_PCD"/>
</dbReference>
<feature type="domain" description="MacB-like periplasmic core" evidence="9">
    <location>
        <begin position="21"/>
        <end position="238"/>
    </location>
</feature>
<dbReference type="RefSeq" id="WP_130494549.1">
    <property type="nucleotide sequence ID" value="NZ_SGXD01000006.1"/>
</dbReference>
<evidence type="ECO:0000256" key="6">
    <source>
        <dbReference type="ARBA" id="ARBA00038076"/>
    </source>
</evidence>
<comment type="similarity">
    <text evidence="6">Belongs to the ABC-4 integral membrane protein family.</text>
</comment>
<comment type="caution">
    <text evidence="10">The sequence shown here is derived from an EMBL/GenBank/DDBJ whole genome shotgun (WGS) entry which is preliminary data.</text>
</comment>
<evidence type="ECO:0000256" key="7">
    <source>
        <dbReference type="SAM" id="Phobius"/>
    </source>
</evidence>
<dbReference type="AlphaFoldDB" id="A0A4Q7NAG6"/>
<evidence type="ECO:0000256" key="5">
    <source>
        <dbReference type="ARBA" id="ARBA00023136"/>
    </source>
</evidence>
<gene>
    <name evidence="10" type="ORF">EV189_3838</name>
</gene>
<feature type="transmembrane region" description="Helical" evidence="7">
    <location>
        <begin position="21"/>
        <end position="42"/>
    </location>
</feature>
<feature type="transmembrane region" description="Helical" evidence="7">
    <location>
        <begin position="355"/>
        <end position="377"/>
    </location>
</feature>
<dbReference type="OrthoDB" id="9780560at2"/>
<evidence type="ECO:0000313" key="10">
    <source>
        <dbReference type="EMBL" id="RZS79484.1"/>
    </source>
</evidence>
<keyword evidence="2" id="KW-1003">Cell membrane</keyword>
<dbReference type="PANTHER" id="PTHR30572:SF4">
    <property type="entry name" value="ABC TRANSPORTER PERMEASE YTRF"/>
    <property type="match status" value="1"/>
</dbReference>
<evidence type="ECO:0000256" key="4">
    <source>
        <dbReference type="ARBA" id="ARBA00022989"/>
    </source>
</evidence>
<comment type="subcellular location">
    <subcellularLocation>
        <location evidence="1">Cell membrane</location>
        <topology evidence="1">Multi-pass membrane protein</topology>
    </subcellularLocation>
</comment>
<dbReference type="Pfam" id="PF02687">
    <property type="entry name" value="FtsX"/>
    <property type="match status" value="1"/>
</dbReference>